<organism evidence="1 2">
    <name type="scientific">Romanomermis culicivorax</name>
    <name type="common">Nematode worm</name>
    <dbReference type="NCBI Taxonomy" id="13658"/>
    <lineage>
        <taxon>Eukaryota</taxon>
        <taxon>Metazoa</taxon>
        <taxon>Ecdysozoa</taxon>
        <taxon>Nematoda</taxon>
        <taxon>Enoplea</taxon>
        <taxon>Dorylaimia</taxon>
        <taxon>Mermithida</taxon>
        <taxon>Mermithoidea</taxon>
        <taxon>Mermithidae</taxon>
        <taxon>Romanomermis</taxon>
    </lineage>
</organism>
<keyword evidence="1" id="KW-1185">Reference proteome</keyword>
<dbReference type="AlphaFoldDB" id="A0A915LD05"/>
<evidence type="ECO:0000313" key="2">
    <source>
        <dbReference type="WBParaSite" id="nRc.2.0.1.t48218-RA"/>
    </source>
</evidence>
<protein>
    <submittedName>
        <fullName evidence="2">Uncharacterized protein</fullName>
    </submittedName>
</protein>
<reference evidence="2" key="1">
    <citation type="submission" date="2022-11" db="UniProtKB">
        <authorList>
            <consortium name="WormBaseParasite"/>
        </authorList>
    </citation>
    <scope>IDENTIFICATION</scope>
</reference>
<dbReference type="Proteomes" id="UP000887565">
    <property type="component" value="Unplaced"/>
</dbReference>
<name>A0A915LD05_ROMCU</name>
<proteinExistence type="predicted"/>
<dbReference type="WBParaSite" id="nRc.2.0.1.t48218-RA">
    <property type="protein sequence ID" value="nRc.2.0.1.t48218-RA"/>
    <property type="gene ID" value="nRc.2.0.1.g48218"/>
</dbReference>
<sequence length="94" mass="10627">MCSFHGRCTHSDADCRAQRPKSPILILNASTANTSHCYFCRTRAHTTIQCDLPCPHCRQIRVHRAKACLQHIQLAKLGYQGVVTSLSCLREYNL</sequence>
<evidence type="ECO:0000313" key="1">
    <source>
        <dbReference type="Proteomes" id="UP000887565"/>
    </source>
</evidence>
<accession>A0A915LD05</accession>